<feature type="region of interest" description="Disordered" evidence="1">
    <location>
        <begin position="1"/>
        <end position="46"/>
    </location>
</feature>
<protein>
    <recommendedName>
        <fullName evidence="2">FCP1 homology domain-containing protein</fullName>
    </recommendedName>
</protein>
<dbReference type="SMART" id="SM00577">
    <property type="entry name" value="CPDc"/>
    <property type="match status" value="1"/>
</dbReference>
<evidence type="ECO:0000313" key="4">
    <source>
        <dbReference type="Proteomes" id="UP001374535"/>
    </source>
</evidence>
<dbReference type="AlphaFoldDB" id="A0AAQ3P5K9"/>
<dbReference type="InterPro" id="IPR004274">
    <property type="entry name" value="FCP1_dom"/>
</dbReference>
<proteinExistence type="predicted"/>
<evidence type="ECO:0000259" key="2">
    <source>
        <dbReference type="PROSITE" id="PS50969"/>
    </source>
</evidence>
<gene>
    <name evidence="3" type="ORF">V8G54_008658</name>
</gene>
<dbReference type="EMBL" id="CP144699">
    <property type="protein sequence ID" value="WVZ21336.1"/>
    <property type="molecule type" value="Genomic_DNA"/>
</dbReference>
<reference evidence="3 4" key="1">
    <citation type="journal article" date="2023" name="Life. Sci Alliance">
        <title>Evolutionary insights into 3D genome organization and epigenetic landscape of Vigna mungo.</title>
        <authorList>
            <person name="Junaid A."/>
            <person name="Singh B."/>
            <person name="Bhatia S."/>
        </authorList>
    </citation>
    <scope>NUCLEOTIDE SEQUENCE [LARGE SCALE GENOMIC DNA]</scope>
    <source>
        <strain evidence="3">Urdbean</strain>
    </source>
</reference>
<dbReference type="Pfam" id="PF03031">
    <property type="entry name" value="NIF"/>
    <property type="match status" value="1"/>
</dbReference>
<dbReference type="PANTHER" id="PTHR12210">
    <property type="entry name" value="DULLARD PROTEIN PHOSPHATASE"/>
    <property type="match status" value="1"/>
</dbReference>
<dbReference type="Gene3D" id="3.40.50.1000">
    <property type="entry name" value="HAD superfamily/HAD-like"/>
    <property type="match status" value="1"/>
</dbReference>
<dbReference type="PROSITE" id="PS50969">
    <property type="entry name" value="FCP1"/>
    <property type="match status" value="1"/>
</dbReference>
<feature type="compositionally biased region" description="Basic and acidic residues" evidence="1">
    <location>
        <begin position="420"/>
        <end position="448"/>
    </location>
</feature>
<feature type="compositionally biased region" description="Polar residues" evidence="1">
    <location>
        <begin position="1"/>
        <end position="13"/>
    </location>
</feature>
<sequence>MGGSTSTEDVNLSQKRKTPKRKKQGNTVEYEDPDFSLDNSSPKMDATINYPFKRKKTTHNPIEGNNSGCGTSENTFSPKASVPALGMQSGHPIQCFSTDPITSQSCEEVGFCQGGHEEKEQKMINATAEKASSPALDMLSGHPIQCFSTDPITSQSFEEVGFCQGDHEEKEQKMSNTTAAKASTPALDMLSGHPIQCLSAYPVTSEPCEEVGFCQGGPDEKERKMINATAAKSSTPALDMLSGHPIQCFSTDPITGQSCEEVGFCLGDREQKEKKMINTTAAKASSPALDLLSGRPIQCFSTDPITCESCEEVGFCQGDHEEKEQKTMDTTAEKQHNVPEVSCNHTSVAASPEPFSKECVPEVVKFSTEHSINDNISNPEDKNFVNDTSMMKEDIDDPADYELSDKNMCYKACTRRQMVDADCRRSSGDRGPESANKEPTFQDHDNDHSQQFSDGSLRVGLMDGETKLSFDQVTSHSGAAPEEIKLSTGIIDEQRFISTSVVDIPVEHLEADGRQQDDTEITRSNLCSAGEQIELNTDNIDEQRSMTASSAVGIHVEQVETNGRQLDHAEITRNDLCCAGDVSDLSLDTVRDSHLKISQFSLDRSGLGNPKKKLLILDVNGLLADFVSIYDTRTRYRREREPDFILKGRKVYKRPFCEDFLQFCFDRFHVGVWSSRAKCNVDEAIKFLMGKSASKLLFCWNQSHCTTTEFTTVEDIHKPLVLKELKKLWEKEEPDLPWEKGEFNESNTLLLDDSPYKALMNPTHSAIFPYSYRYFYTRDSELGPEGDLRIYLDGLALAENVRKYVSENPFGQRPIREANPSWGYYRRVIESVQKKRSGTAFV</sequence>
<dbReference type="InterPro" id="IPR036412">
    <property type="entry name" value="HAD-like_sf"/>
</dbReference>
<dbReference type="FunFam" id="3.40.50.1000:FF:000257">
    <property type="entry name" value="Haloacid dehalogenase-like hydrolase (HAD) superfamily protein"/>
    <property type="match status" value="1"/>
</dbReference>
<dbReference type="Proteomes" id="UP001374535">
    <property type="component" value="Chromosome 2"/>
</dbReference>
<evidence type="ECO:0000256" key="1">
    <source>
        <dbReference type="SAM" id="MobiDB-lite"/>
    </source>
</evidence>
<feature type="region of interest" description="Disordered" evidence="1">
    <location>
        <begin position="420"/>
        <end position="453"/>
    </location>
</feature>
<feature type="compositionally biased region" description="Basic residues" evidence="1">
    <location>
        <begin position="14"/>
        <end position="24"/>
    </location>
</feature>
<accession>A0AAQ3P5K9</accession>
<evidence type="ECO:0000313" key="3">
    <source>
        <dbReference type="EMBL" id="WVZ21336.1"/>
    </source>
</evidence>
<keyword evidence="4" id="KW-1185">Reference proteome</keyword>
<organism evidence="3 4">
    <name type="scientific">Vigna mungo</name>
    <name type="common">Black gram</name>
    <name type="synonym">Phaseolus mungo</name>
    <dbReference type="NCBI Taxonomy" id="3915"/>
    <lineage>
        <taxon>Eukaryota</taxon>
        <taxon>Viridiplantae</taxon>
        <taxon>Streptophyta</taxon>
        <taxon>Embryophyta</taxon>
        <taxon>Tracheophyta</taxon>
        <taxon>Spermatophyta</taxon>
        <taxon>Magnoliopsida</taxon>
        <taxon>eudicotyledons</taxon>
        <taxon>Gunneridae</taxon>
        <taxon>Pentapetalae</taxon>
        <taxon>rosids</taxon>
        <taxon>fabids</taxon>
        <taxon>Fabales</taxon>
        <taxon>Fabaceae</taxon>
        <taxon>Papilionoideae</taxon>
        <taxon>50 kb inversion clade</taxon>
        <taxon>NPAAA clade</taxon>
        <taxon>indigoferoid/millettioid clade</taxon>
        <taxon>Phaseoleae</taxon>
        <taxon>Vigna</taxon>
    </lineage>
</organism>
<name>A0AAQ3P5K9_VIGMU</name>
<dbReference type="InterPro" id="IPR050365">
    <property type="entry name" value="TIM50"/>
</dbReference>
<dbReference type="InterPro" id="IPR023214">
    <property type="entry name" value="HAD_sf"/>
</dbReference>
<dbReference type="SUPFAM" id="SSF56784">
    <property type="entry name" value="HAD-like"/>
    <property type="match status" value="1"/>
</dbReference>
<feature type="domain" description="FCP1 homology" evidence="2">
    <location>
        <begin position="608"/>
        <end position="795"/>
    </location>
</feature>